<name>A0A1Y2EMN6_9FUNG</name>
<evidence type="ECO:0000256" key="1">
    <source>
        <dbReference type="SAM" id="MobiDB-lite"/>
    </source>
</evidence>
<feature type="compositionally biased region" description="Low complexity" evidence="1">
    <location>
        <begin position="360"/>
        <end position="370"/>
    </location>
</feature>
<comment type="caution">
    <text evidence="2">The sequence shown here is derived from an EMBL/GenBank/DDBJ whole genome shotgun (WGS) entry which is preliminary data.</text>
</comment>
<proteinExistence type="predicted"/>
<gene>
    <name evidence="2" type="ORF">LY90DRAFT_188516</name>
</gene>
<dbReference type="OrthoDB" id="191601at2759"/>
<dbReference type="AlphaFoldDB" id="A0A1Y2EMN6"/>
<dbReference type="STRING" id="1754190.A0A1Y2EMN6"/>
<feature type="compositionally biased region" description="Basic and acidic residues" evidence="1">
    <location>
        <begin position="338"/>
        <end position="356"/>
    </location>
</feature>
<evidence type="ECO:0000313" key="2">
    <source>
        <dbReference type="EMBL" id="ORY72840.1"/>
    </source>
</evidence>
<dbReference type="Proteomes" id="UP000193920">
    <property type="component" value="Unassembled WGS sequence"/>
</dbReference>
<reference evidence="2 3" key="1">
    <citation type="submission" date="2016-08" db="EMBL/GenBank/DDBJ databases">
        <title>A Parts List for Fungal Cellulosomes Revealed by Comparative Genomics.</title>
        <authorList>
            <consortium name="DOE Joint Genome Institute"/>
            <person name="Haitjema C.H."/>
            <person name="Gilmore S.P."/>
            <person name="Henske J.K."/>
            <person name="Solomon K.V."/>
            <person name="De Groot R."/>
            <person name="Kuo A."/>
            <person name="Mondo S.J."/>
            <person name="Salamov A.A."/>
            <person name="Labutti K."/>
            <person name="Zhao Z."/>
            <person name="Chiniquy J."/>
            <person name="Barry K."/>
            <person name="Brewer H.M."/>
            <person name="Purvine S.O."/>
            <person name="Wright A.T."/>
            <person name="Boxma B."/>
            <person name="Van Alen T."/>
            <person name="Hackstein J.H."/>
            <person name="Baker S.E."/>
            <person name="Grigoriev I.V."/>
            <person name="O'Malley M.A."/>
        </authorList>
    </citation>
    <scope>NUCLEOTIDE SEQUENCE [LARGE SCALE GENOMIC DNA]</scope>
    <source>
        <strain evidence="2 3">G1</strain>
    </source>
</reference>
<dbReference type="EMBL" id="MCOG01000037">
    <property type="protein sequence ID" value="ORY72840.1"/>
    <property type="molecule type" value="Genomic_DNA"/>
</dbReference>
<dbReference type="Pfam" id="PF05742">
    <property type="entry name" value="TANGO2"/>
    <property type="match status" value="1"/>
</dbReference>
<protein>
    <submittedName>
        <fullName evidence="2">DUF833-domain-containing protein</fullName>
    </submittedName>
</protein>
<dbReference type="InterPro" id="IPR008551">
    <property type="entry name" value="TANGO2"/>
</dbReference>
<feature type="region of interest" description="Disordered" evidence="1">
    <location>
        <begin position="320"/>
        <end position="372"/>
    </location>
</feature>
<sequence>MKYVDKNKDKYNGFNLIVGDVSLPEPSVWYIGNKDDSSTEKLKKNTIYGMSNGSLNTYWKKIDRGKKLFKRAIESHTDLNDLVHKLLIVLSDKKDVPLNKLPKTAFEPKLEKCCAPICIEKERFNGTIFENDYATRTHTIIIIDNENRVTMVEQDQYDTITNNSVMTSPSYISSTVKNTSTLNTRAILDEPLTTTIPSSTLSNSNPNMAMPVAMPINTPKNKINKLDYNTYGSSNGSSFHRSFTTSVIPDPLYYLSPIRNHPNFDNIYSSDNTPNPVPNTSLSLSSIESITGNTLTTLSTSNSYNSFNSSITRSNYLFNTNPSDSSNSTLNSTSYDDSVNRINDDDHDNEKYRNLDETPYNSSSGNNNKNKYGKDCLEYGIEKLNTEMNDDTSKVLKKISSISPSSIHMTQTPVVINYFESITSNDYKDKSNKDKPIKSQYVQRNVHDLSKANIHQFKLKI</sequence>
<dbReference type="PANTHER" id="PTHR17985">
    <property type="entry name" value="SER/THR-RICH PROTEIN T10 IN DGCR REGION"/>
    <property type="match status" value="1"/>
</dbReference>
<feature type="compositionally biased region" description="Low complexity" evidence="1">
    <location>
        <begin position="320"/>
        <end position="337"/>
    </location>
</feature>
<dbReference type="GO" id="GO:0005794">
    <property type="term" value="C:Golgi apparatus"/>
    <property type="evidence" value="ECO:0007669"/>
    <property type="project" value="TreeGrafter"/>
</dbReference>
<evidence type="ECO:0000313" key="3">
    <source>
        <dbReference type="Proteomes" id="UP000193920"/>
    </source>
</evidence>
<accession>A0A1Y2EMN6</accession>
<dbReference type="GO" id="GO:0007030">
    <property type="term" value="P:Golgi organization"/>
    <property type="evidence" value="ECO:0007669"/>
    <property type="project" value="TreeGrafter"/>
</dbReference>
<dbReference type="PANTHER" id="PTHR17985:SF8">
    <property type="entry name" value="TRANSPORT AND GOLGI ORGANIZATION PROTEIN 2 HOMOLOG"/>
    <property type="match status" value="1"/>
</dbReference>
<keyword evidence="3" id="KW-1185">Reference proteome</keyword>
<dbReference type="GO" id="GO:0009306">
    <property type="term" value="P:protein secretion"/>
    <property type="evidence" value="ECO:0007669"/>
    <property type="project" value="TreeGrafter"/>
</dbReference>
<organism evidence="2 3">
    <name type="scientific">Neocallimastix californiae</name>
    <dbReference type="NCBI Taxonomy" id="1754190"/>
    <lineage>
        <taxon>Eukaryota</taxon>
        <taxon>Fungi</taxon>
        <taxon>Fungi incertae sedis</taxon>
        <taxon>Chytridiomycota</taxon>
        <taxon>Chytridiomycota incertae sedis</taxon>
        <taxon>Neocallimastigomycetes</taxon>
        <taxon>Neocallimastigales</taxon>
        <taxon>Neocallimastigaceae</taxon>
        <taxon>Neocallimastix</taxon>
    </lineage>
</organism>